<comment type="caution">
    <text evidence="2">The sequence shown here is derived from an EMBL/GenBank/DDBJ whole genome shotgun (WGS) entry which is preliminary data.</text>
</comment>
<dbReference type="InterPro" id="IPR041657">
    <property type="entry name" value="HTH_17"/>
</dbReference>
<protein>
    <submittedName>
        <fullName evidence="2">Excisionase family DNA binding protein</fullName>
    </submittedName>
</protein>
<evidence type="ECO:0000313" key="2">
    <source>
        <dbReference type="EMBL" id="MBB5491072.1"/>
    </source>
</evidence>
<dbReference type="Pfam" id="PF12728">
    <property type="entry name" value="HTH_17"/>
    <property type="match status" value="1"/>
</dbReference>
<organism evidence="2 3">
    <name type="scientific">Nocardiopsis metallicus</name>
    <dbReference type="NCBI Taxonomy" id="179819"/>
    <lineage>
        <taxon>Bacteria</taxon>
        <taxon>Bacillati</taxon>
        <taxon>Actinomycetota</taxon>
        <taxon>Actinomycetes</taxon>
        <taxon>Streptosporangiales</taxon>
        <taxon>Nocardiopsidaceae</taxon>
        <taxon>Nocardiopsis</taxon>
    </lineage>
</organism>
<keyword evidence="3" id="KW-1185">Reference proteome</keyword>
<evidence type="ECO:0000313" key="3">
    <source>
        <dbReference type="Proteomes" id="UP000579647"/>
    </source>
</evidence>
<dbReference type="GO" id="GO:0003677">
    <property type="term" value="F:DNA binding"/>
    <property type="evidence" value="ECO:0007669"/>
    <property type="project" value="InterPro"/>
</dbReference>
<dbReference type="Proteomes" id="UP000579647">
    <property type="component" value="Unassembled WGS sequence"/>
</dbReference>
<proteinExistence type="predicted"/>
<accession>A0A840W4S7</accession>
<dbReference type="Gene3D" id="1.10.1660.10">
    <property type="match status" value="1"/>
</dbReference>
<dbReference type="EMBL" id="JACHDO010000001">
    <property type="protein sequence ID" value="MBB5491072.1"/>
    <property type="molecule type" value="Genomic_DNA"/>
</dbReference>
<name>A0A840W4S7_9ACTN</name>
<dbReference type="RefSeq" id="WP_246420243.1">
    <property type="nucleotide sequence ID" value="NZ_BAAAKM010000002.1"/>
</dbReference>
<feature type="domain" description="Helix-turn-helix" evidence="1">
    <location>
        <begin position="16"/>
        <end position="66"/>
    </location>
</feature>
<dbReference type="InterPro" id="IPR010093">
    <property type="entry name" value="SinI_DNA-bd"/>
</dbReference>
<dbReference type="AlphaFoldDB" id="A0A840W4S7"/>
<sequence length="71" mass="8019">MIESREYLMDTDPSMYLTTGEVAVVLKVGTTTVKKLESSGRLPALKNLRGWRYFNAGDVFAFMEERGNPET</sequence>
<dbReference type="InterPro" id="IPR009061">
    <property type="entry name" value="DNA-bd_dom_put_sf"/>
</dbReference>
<evidence type="ECO:0000259" key="1">
    <source>
        <dbReference type="Pfam" id="PF12728"/>
    </source>
</evidence>
<gene>
    <name evidence="2" type="ORF">HNR07_002209</name>
</gene>
<dbReference type="SUPFAM" id="SSF46955">
    <property type="entry name" value="Putative DNA-binding domain"/>
    <property type="match status" value="1"/>
</dbReference>
<dbReference type="NCBIfam" id="TIGR01764">
    <property type="entry name" value="excise"/>
    <property type="match status" value="1"/>
</dbReference>
<reference evidence="2 3" key="1">
    <citation type="submission" date="2020-08" db="EMBL/GenBank/DDBJ databases">
        <title>Sequencing the genomes of 1000 actinobacteria strains.</title>
        <authorList>
            <person name="Klenk H.-P."/>
        </authorList>
    </citation>
    <scope>NUCLEOTIDE SEQUENCE [LARGE SCALE GENOMIC DNA]</scope>
    <source>
        <strain evidence="2 3">DSM 44598</strain>
    </source>
</reference>